<dbReference type="RefSeq" id="WP_139222756.1">
    <property type="nucleotide sequence ID" value="NZ_FONX01000001.1"/>
</dbReference>
<dbReference type="STRING" id="1177982.SAMN04489711_101479"/>
<dbReference type="OrthoDB" id="7064278at2"/>
<reference evidence="3" key="1">
    <citation type="submission" date="2016-10" db="EMBL/GenBank/DDBJ databases">
        <authorList>
            <person name="Varghese N."/>
            <person name="Submissions S."/>
        </authorList>
    </citation>
    <scope>NUCLEOTIDE SEQUENCE [LARGE SCALE GENOMIC DNA]</scope>
    <source>
        <strain evidence="3">DSM 27981</strain>
    </source>
</reference>
<evidence type="ECO:0000256" key="1">
    <source>
        <dbReference type="SAM" id="Coils"/>
    </source>
</evidence>
<evidence type="ECO:0000313" key="2">
    <source>
        <dbReference type="EMBL" id="SFE37605.1"/>
    </source>
</evidence>
<name>A0A1I2A0X0_9BURK</name>
<gene>
    <name evidence="2" type="ORF">SAMN04489711_101479</name>
</gene>
<sequence>MKYVYLDNNIIIDLKNKRNQEVIDAVDQLKREGNRIIFSPAHLEEVANTVKHHNQSIESANEKVSFLKELTDSYCLLPYPMSHLASVRHNGINTYKEDPKDTFERVMLMHDRNKIAENHQKHKLTKGEEVEQSGCIKKIEANNSDIQKTLEEFRIGLNKIVRANHVLMKRDADFRKFVPKQRIAASMLRFGYIRSYFPITEMVIEKLMEHLETQRYFPDKPEDFLASLHDTTHAIYAAYADIFITNDRNFAHKVKATYKWLGVNTKVMTRKEFLEFTSA</sequence>
<proteinExistence type="predicted"/>
<feature type="coiled-coil region" evidence="1">
    <location>
        <begin position="12"/>
        <end position="63"/>
    </location>
</feature>
<protein>
    <recommendedName>
        <fullName evidence="4">PIN domain-containing protein</fullName>
    </recommendedName>
</protein>
<accession>A0A1I2A0X0</accession>
<keyword evidence="3" id="KW-1185">Reference proteome</keyword>
<organism evidence="2 3">
    <name type="scientific">Paracidovorax wautersii</name>
    <dbReference type="NCBI Taxonomy" id="1177982"/>
    <lineage>
        <taxon>Bacteria</taxon>
        <taxon>Pseudomonadati</taxon>
        <taxon>Pseudomonadota</taxon>
        <taxon>Betaproteobacteria</taxon>
        <taxon>Burkholderiales</taxon>
        <taxon>Comamonadaceae</taxon>
        <taxon>Paracidovorax</taxon>
    </lineage>
</organism>
<evidence type="ECO:0008006" key="4">
    <source>
        <dbReference type="Google" id="ProtNLM"/>
    </source>
</evidence>
<evidence type="ECO:0000313" key="3">
    <source>
        <dbReference type="Proteomes" id="UP000199119"/>
    </source>
</evidence>
<dbReference type="AlphaFoldDB" id="A0A1I2A0X0"/>
<dbReference type="EMBL" id="FONX01000001">
    <property type="protein sequence ID" value="SFE37605.1"/>
    <property type="molecule type" value="Genomic_DNA"/>
</dbReference>
<dbReference type="Proteomes" id="UP000199119">
    <property type="component" value="Unassembled WGS sequence"/>
</dbReference>
<keyword evidence="1" id="KW-0175">Coiled coil</keyword>